<dbReference type="Gene3D" id="3.40.190.10">
    <property type="entry name" value="Periplasmic binding protein-like II"/>
    <property type="match status" value="2"/>
</dbReference>
<dbReference type="InterPro" id="IPR050490">
    <property type="entry name" value="Bact_solute-bd_prot1"/>
</dbReference>
<feature type="chain" id="PRO_5015345575" description="ABC transporter substrate-binding protein" evidence="7">
    <location>
        <begin position="28"/>
        <end position="531"/>
    </location>
</feature>
<keyword evidence="2 7" id="KW-0732">Signal</keyword>
<keyword evidence="4" id="KW-0564">Palmitate</keyword>
<evidence type="ECO:0000313" key="8">
    <source>
        <dbReference type="EMBL" id="GBG05656.1"/>
    </source>
</evidence>
<dbReference type="Proteomes" id="UP000245202">
    <property type="component" value="Unassembled WGS sequence"/>
</dbReference>
<keyword evidence="1" id="KW-1003">Cell membrane</keyword>
<dbReference type="InterPro" id="IPR006059">
    <property type="entry name" value="SBP"/>
</dbReference>
<feature type="region of interest" description="Disordered" evidence="6">
    <location>
        <begin position="26"/>
        <end position="50"/>
    </location>
</feature>
<keyword evidence="5" id="KW-0449">Lipoprotein</keyword>
<evidence type="ECO:0008006" key="10">
    <source>
        <dbReference type="Google" id="ProtNLM"/>
    </source>
</evidence>
<keyword evidence="3" id="KW-0472">Membrane</keyword>
<evidence type="ECO:0000256" key="4">
    <source>
        <dbReference type="ARBA" id="ARBA00023139"/>
    </source>
</evidence>
<dbReference type="Pfam" id="PF01547">
    <property type="entry name" value="SBP_bac_1"/>
    <property type="match status" value="1"/>
</dbReference>
<keyword evidence="9" id="KW-1185">Reference proteome</keyword>
<sequence>MRNAMKGLLLAFAVVVLLAACSNGGKATSGTPIGGTSPTASSGESTAPEVDPFDAIPRKVSISAFDRGAVSSDEGTYEKNRWVDWIREQSGIDVTMVPVPRGQAQDSLNVLIASKQAPDLIWEYDHTYIGKLVTQGVLQPIGEYIEKYSTSYKQYLEENQDLLPYLTFEEEMYAVATKRPVTSIANHGMWIRQDWLDEVGMQSPTTIEELIAVARAFKDRYPDIAPIVGQNSFDIYSASYGAFNNMWYVEDNKMQYGATLDRFGDVVQLEKQLFEEGLVDREYLTDSNNQRAAQLWSTGRAGILMGQWGLGNIDNLNRDLLTNVPTAEPVPLEMVSSPYGHYGSYQESAPFMFVAMSKDAANPKAAIEYLDWVFENWRTLVSGEEGVHYEMVDGVAKKLDADIFSKEVGYAGEYAVLRQEVVKPEYLSIMAADDELSQRIAKLNSESLTTALKHPFRRDIPYQPNFDEINDIRSSLDQFIRETRAEAVTQQGDKYSGKWALEEIRKEWERLGGPEAEQIAQRWYEENKASF</sequence>
<evidence type="ECO:0000256" key="5">
    <source>
        <dbReference type="ARBA" id="ARBA00023288"/>
    </source>
</evidence>
<evidence type="ECO:0000256" key="2">
    <source>
        <dbReference type="ARBA" id="ARBA00022729"/>
    </source>
</evidence>
<feature type="compositionally biased region" description="Low complexity" evidence="6">
    <location>
        <begin position="28"/>
        <end position="43"/>
    </location>
</feature>
<comment type="caution">
    <text evidence="8">The sequence shown here is derived from an EMBL/GenBank/DDBJ whole genome shotgun (WGS) entry which is preliminary data.</text>
</comment>
<organism evidence="8 9">
    <name type="scientific">Paenibacillus agaridevorans</name>
    <dbReference type="NCBI Taxonomy" id="171404"/>
    <lineage>
        <taxon>Bacteria</taxon>
        <taxon>Bacillati</taxon>
        <taxon>Bacillota</taxon>
        <taxon>Bacilli</taxon>
        <taxon>Bacillales</taxon>
        <taxon>Paenibacillaceae</taxon>
        <taxon>Paenibacillus</taxon>
    </lineage>
</organism>
<feature type="signal peptide" evidence="7">
    <location>
        <begin position="1"/>
        <end position="27"/>
    </location>
</feature>
<dbReference type="PROSITE" id="PS51257">
    <property type="entry name" value="PROKAR_LIPOPROTEIN"/>
    <property type="match status" value="1"/>
</dbReference>
<accession>A0A2R5EGH3</accession>
<evidence type="ECO:0000256" key="7">
    <source>
        <dbReference type="SAM" id="SignalP"/>
    </source>
</evidence>
<dbReference type="RefSeq" id="WP_108991121.1">
    <property type="nucleotide sequence ID" value="NZ_BDQX01000011.1"/>
</dbReference>
<gene>
    <name evidence="8" type="ORF">PAT3040_00140</name>
</gene>
<proteinExistence type="predicted"/>
<evidence type="ECO:0000256" key="6">
    <source>
        <dbReference type="SAM" id="MobiDB-lite"/>
    </source>
</evidence>
<dbReference type="EMBL" id="BDQX01000011">
    <property type="protein sequence ID" value="GBG05656.1"/>
    <property type="molecule type" value="Genomic_DNA"/>
</dbReference>
<evidence type="ECO:0000256" key="1">
    <source>
        <dbReference type="ARBA" id="ARBA00022475"/>
    </source>
</evidence>
<evidence type="ECO:0000313" key="9">
    <source>
        <dbReference type="Proteomes" id="UP000245202"/>
    </source>
</evidence>
<dbReference type="SUPFAM" id="SSF53850">
    <property type="entry name" value="Periplasmic binding protein-like II"/>
    <property type="match status" value="1"/>
</dbReference>
<name>A0A2R5EGH3_9BACL</name>
<protein>
    <recommendedName>
        <fullName evidence="10">ABC transporter substrate-binding protein</fullName>
    </recommendedName>
</protein>
<dbReference type="PANTHER" id="PTHR43649">
    <property type="entry name" value="ARABINOSE-BINDING PROTEIN-RELATED"/>
    <property type="match status" value="1"/>
</dbReference>
<evidence type="ECO:0000256" key="3">
    <source>
        <dbReference type="ARBA" id="ARBA00023136"/>
    </source>
</evidence>
<reference evidence="8 9" key="1">
    <citation type="submission" date="2017-08" db="EMBL/GenBank/DDBJ databases">
        <title>Substantial Increase in Enzyme Production by Combined Drug-Resistance Mutations in Paenibacillus agaridevorans.</title>
        <authorList>
            <person name="Tanaka Y."/>
            <person name="Funane K."/>
            <person name="Hosaka T."/>
            <person name="Shiwa Y."/>
            <person name="Fujita N."/>
            <person name="Miyazaki T."/>
            <person name="Yoshikawa H."/>
            <person name="Murakami K."/>
            <person name="Kasahara K."/>
            <person name="Inaoka T."/>
            <person name="Hiraga Y."/>
            <person name="Ochi K."/>
        </authorList>
    </citation>
    <scope>NUCLEOTIDE SEQUENCE [LARGE SCALE GENOMIC DNA]</scope>
    <source>
        <strain evidence="8 9">T-3040</strain>
    </source>
</reference>
<dbReference type="PANTHER" id="PTHR43649:SF33">
    <property type="entry name" value="POLYGALACTURONAN_RHAMNOGALACTURONAN-BINDING PROTEIN YTCQ"/>
    <property type="match status" value="1"/>
</dbReference>
<dbReference type="AlphaFoldDB" id="A0A2R5EGH3"/>